<accession>A0A374P3N5</accession>
<dbReference type="AlphaFoldDB" id="A0A374P3N5"/>
<sequence length="87" mass="10302">MERIRYYVELPEFKGRNVPIAEIAKAIGKDAQYIRYGLQKGIFTFGYAVKLENSSEYNYYCPDRKVWEETGYFKPEEETKDNEKTLA</sequence>
<protein>
    <submittedName>
        <fullName evidence="1">Uncharacterized protein</fullName>
    </submittedName>
</protein>
<evidence type="ECO:0000313" key="2">
    <source>
        <dbReference type="Proteomes" id="UP000263014"/>
    </source>
</evidence>
<comment type="caution">
    <text evidence="1">The sequence shown here is derived from an EMBL/GenBank/DDBJ whole genome shotgun (WGS) entry which is preliminary data.</text>
</comment>
<organism evidence="1 2">
    <name type="scientific">Hungatella hathewayi</name>
    <dbReference type="NCBI Taxonomy" id="154046"/>
    <lineage>
        <taxon>Bacteria</taxon>
        <taxon>Bacillati</taxon>
        <taxon>Bacillota</taxon>
        <taxon>Clostridia</taxon>
        <taxon>Lachnospirales</taxon>
        <taxon>Lachnospiraceae</taxon>
        <taxon>Hungatella</taxon>
    </lineage>
</organism>
<dbReference type="EMBL" id="QSON01000010">
    <property type="protein sequence ID" value="RGJ00805.1"/>
    <property type="molecule type" value="Genomic_DNA"/>
</dbReference>
<evidence type="ECO:0000313" key="1">
    <source>
        <dbReference type="EMBL" id="RGJ00805.1"/>
    </source>
</evidence>
<dbReference type="RefSeq" id="WP_027294644.1">
    <property type="nucleotide sequence ID" value="NZ_QSON01000010.1"/>
</dbReference>
<name>A0A374P3N5_9FIRM</name>
<dbReference type="Proteomes" id="UP000263014">
    <property type="component" value="Unassembled WGS sequence"/>
</dbReference>
<gene>
    <name evidence="1" type="ORF">DXD79_20125</name>
</gene>
<proteinExistence type="predicted"/>
<reference evidence="1 2" key="1">
    <citation type="submission" date="2018-08" db="EMBL/GenBank/DDBJ databases">
        <title>A genome reference for cultivated species of the human gut microbiota.</title>
        <authorList>
            <person name="Zou Y."/>
            <person name="Xue W."/>
            <person name="Luo G."/>
        </authorList>
    </citation>
    <scope>NUCLEOTIDE SEQUENCE [LARGE SCALE GENOMIC DNA]</scope>
    <source>
        <strain evidence="1 2">TM09-12</strain>
    </source>
</reference>